<evidence type="ECO:0000313" key="2">
    <source>
        <dbReference type="Proteomes" id="UP000308671"/>
    </source>
</evidence>
<dbReference type="Proteomes" id="UP000308671">
    <property type="component" value="Unassembled WGS sequence"/>
</dbReference>
<dbReference type="EMBL" id="PQXL01000344">
    <property type="protein sequence ID" value="THV46984.1"/>
    <property type="molecule type" value="Genomic_DNA"/>
</dbReference>
<evidence type="ECO:0000313" key="1">
    <source>
        <dbReference type="EMBL" id="THV46984.1"/>
    </source>
</evidence>
<keyword evidence="2" id="KW-1185">Reference proteome</keyword>
<protein>
    <submittedName>
        <fullName evidence="1">Uncharacterized protein</fullName>
    </submittedName>
</protein>
<dbReference type="AlphaFoldDB" id="A0A4S8R1G6"/>
<name>A0A4S8R1G6_9HELO</name>
<sequence>MPLTIDIPESKFPNIYRKVNRSMPSVCALVLFCSLLLQKLLTIDASTANSLHKSHIYLSFYLCYYVLRRRLDNKTRMISLEFPPDSASEAPEKGELIEDRFSQQHFEA</sequence>
<comment type="caution">
    <text evidence="1">The sequence shown here is derived from an EMBL/GenBank/DDBJ whole genome shotgun (WGS) entry which is preliminary data.</text>
</comment>
<accession>A0A4S8R1G6</accession>
<gene>
    <name evidence="1" type="ORF">BGAL_0344g00060</name>
</gene>
<dbReference type="OrthoDB" id="10400765at2759"/>
<organism evidence="1 2">
    <name type="scientific">Botrytis galanthina</name>
    <dbReference type="NCBI Taxonomy" id="278940"/>
    <lineage>
        <taxon>Eukaryota</taxon>
        <taxon>Fungi</taxon>
        <taxon>Dikarya</taxon>
        <taxon>Ascomycota</taxon>
        <taxon>Pezizomycotina</taxon>
        <taxon>Leotiomycetes</taxon>
        <taxon>Helotiales</taxon>
        <taxon>Sclerotiniaceae</taxon>
        <taxon>Botrytis</taxon>
    </lineage>
</organism>
<proteinExistence type="predicted"/>
<reference evidence="1 2" key="1">
    <citation type="submission" date="2017-12" db="EMBL/GenBank/DDBJ databases">
        <title>Comparative genomics of Botrytis spp.</title>
        <authorList>
            <person name="Valero-Jimenez C.A."/>
            <person name="Tapia P."/>
            <person name="Veloso J."/>
            <person name="Silva-Moreno E."/>
            <person name="Staats M."/>
            <person name="Valdes J.H."/>
            <person name="Van Kan J.A.L."/>
        </authorList>
    </citation>
    <scope>NUCLEOTIDE SEQUENCE [LARGE SCALE GENOMIC DNA]</scope>
    <source>
        <strain evidence="1 2">MUCL435</strain>
    </source>
</reference>